<reference evidence="2 3" key="1">
    <citation type="submission" date="2019-07" db="EMBL/GenBank/DDBJ databases">
        <title>Draft genome for Aliikangiella sp. M105.</title>
        <authorList>
            <person name="Wang G."/>
        </authorList>
    </citation>
    <scope>NUCLEOTIDE SEQUENCE [LARGE SCALE GENOMIC DNA]</scope>
    <source>
        <strain evidence="2 3">M105</strain>
    </source>
</reference>
<dbReference type="RefSeq" id="WP_142892852.1">
    <property type="nucleotide sequence ID" value="NZ_ML660162.1"/>
</dbReference>
<feature type="signal peptide" evidence="1">
    <location>
        <begin position="1"/>
        <end position="22"/>
    </location>
</feature>
<comment type="caution">
    <text evidence="2">The sequence shown here is derived from an EMBL/GenBank/DDBJ whole genome shotgun (WGS) entry which is preliminary data.</text>
</comment>
<dbReference type="AlphaFoldDB" id="A0A545UFT9"/>
<keyword evidence="1" id="KW-0732">Signal</keyword>
<evidence type="ECO:0000256" key="1">
    <source>
        <dbReference type="SAM" id="SignalP"/>
    </source>
</evidence>
<evidence type="ECO:0000313" key="2">
    <source>
        <dbReference type="EMBL" id="TQV88344.1"/>
    </source>
</evidence>
<dbReference type="EMBL" id="VIKS01000004">
    <property type="protein sequence ID" value="TQV88344.1"/>
    <property type="molecule type" value="Genomic_DNA"/>
</dbReference>
<sequence length="217" mass="24070">MSYPFRLLLSLFTLSLPYAAQAMDSFIRLTQSCEEALALSALPKHLRDSANVYVLKKGKFAKTITSNGGYNCLVERNHAKAIIPQCVTPNGSKEILPTLKMRTELIYQGKSAEGVKKLLEEKLAKGEIKQPEGHGINYMMSNYNRIFNNDKLRQIPAHVMFFAPGVENEDIGGSMQLAMKNSGFPFITQPGVHRYMVTMVEHASDSSHVEAACSGQL</sequence>
<accession>A0A545UFT9</accession>
<organism evidence="2 3">
    <name type="scientific">Aliikangiella coralliicola</name>
    <dbReference type="NCBI Taxonomy" id="2592383"/>
    <lineage>
        <taxon>Bacteria</taxon>
        <taxon>Pseudomonadati</taxon>
        <taxon>Pseudomonadota</taxon>
        <taxon>Gammaproteobacteria</taxon>
        <taxon>Oceanospirillales</taxon>
        <taxon>Pleioneaceae</taxon>
        <taxon>Aliikangiella</taxon>
    </lineage>
</organism>
<feature type="chain" id="PRO_5022001467" evidence="1">
    <location>
        <begin position="23"/>
        <end position="217"/>
    </location>
</feature>
<name>A0A545UFT9_9GAMM</name>
<gene>
    <name evidence="2" type="ORF">FLL46_07405</name>
</gene>
<protein>
    <submittedName>
        <fullName evidence="2">Uncharacterized protein</fullName>
    </submittedName>
</protein>
<dbReference type="Proteomes" id="UP000315439">
    <property type="component" value="Unassembled WGS sequence"/>
</dbReference>
<dbReference type="OrthoDB" id="8072835at2"/>
<proteinExistence type="predicted"/>
<evidence type="ECO:0000313" key="3">
    <source>
        <dbReference type="Proteomes" id="UP000315439"/>
    </source>
</evidence>
<keyword evidence="3" id="KW-1185">Reference proteome</keyword>